<protein>
    <submittedName>
        <fullName evidence="3">Lytic transglycosylase domain-containing protein</fullName>
    </submittedName>
</protein>
<dbReference type="PANTHER" id="PTHR37423">
    <property type="entry name" value="SOLUBLE LYTIC MUREIN TRANSGLYCOSYLASE-RELATED"/>
    <property type="match status" value="1"/>
</dbReference>
<dbReference type="AlphaFoldDB" id="A0A5C8JMP4"/>
<comment type="caution">
    <text evidence="3">The sequence shown here is derived from an EMBL/GenBank/DDBJ whole genome shotgun (WGS) entry which is preliminary data.</text>
</comment>
<dbReference type="InterPro" id="IPR023346">
    <property type="entry name" value="Lysozyme-like_dom_sf"/>
</dbReference>
<dbReference type="EMBL" id="VRTY01000055">
    <property type="protein sequence ID" value="TXK37874.1"/>
    <property type="molecule type" value="Genomic_DNA"/>
</dbReference>
<dbReference type="RefSeq" id="WP_147922485.1">
    <property type="nucleotide sequence ID" value="NZ_VRTY01000055.1"/>
</dbReference>
<organism evidence="3 4">
    <name type="scientific">Pontibacter qinzhouensis</name>
    <dbReference type="NCBI Taxonomy" id="2603253"/>
    <lineage>
        <taxon>Bacteria</taxon>
        <taxon>Pseudomonadati</taxon>
        <taxon>Bacteroidota</taxon>
        <taxon>Cytophagia</taxon>
        <taxon>Cytophagales</taxon>
        <taxon>Hymenobacteraceae</taxon>
        <taxon>Pontibacter</taxon>
    </lineage>
</organism>
<reference evidence="3 4" key="1">
    <citation type="submission" date="2019-08" db="EMBL/GenBank/DDBJ databases">
        <authorList>
            <person name="Shi S."/>
        </authorList>
    </citation>
    <scope>NUCLEOTIDE SEQUENCE [LARGE SCALE GENOMIC DNA]</scope>
    <source>
        <strain evidence="3 4">GY10130</strain>
    </source>
</reference>
<evidence type="ECO:0000313" key="4">
    <source>
        <dbReference type="Proteomes" id="UP000321926"/>
    </source>
</evidence>
<evidence type="ECO:0000259" key="2">
    <source>
        <dbReference type="Pfam" id="PF01464"/>
    </source>
</evidence>
<comment type="similarity">
    <text evidence="1">Belongs to the transglycosylase Slt family.</text>
</comment>
<dbReference type="PANTHER" id="PTHR37423:SF2">
    <property type="entry name" value="MEMBRANE-BOUND LYTIC MUREIN TRANSGLYCOSYLASE C"/>
    <property type="match status" value="1"/>
</dbReference>
<gene>
    <name evidence="3" type="ORF">FVR03_14525</name>
</gene>
<dbReference type="InterPro" id="IPR008258">
    <property type="entry name" value="Transglycosylase_SLT_dom_1"/>
</dbReference>
<proteinExistence type="inferred from homology"/>
<dbReference type="CDD" id="cd16894">
    <property type="entry name" value="MltD-like"/>
    <property type="match status" value="1"/>
</dbReference>
<name>A0A5C8JMP4_9BACT</name>
<dbReference type="Pfam" id="PF01464">
    <property type="entry name" value="SLT"/>
    <property type="match status" value="1"/>
</dbReference>
<dbReference type="Gene3D" id="1.10.530.10">
    <property type="match status" value="1"/>
</dbReference>
<dbReference type="SUPFAM" id="SSF53955">
    <property type="entry name" value="Lysozyme-like"/>
    <property type="match status" value="1"/>
</dbReference>
<dbReference type="OrthoDB" id="9815002at2"/>
<feature type="domain" description="Transglycosylase SLT" evidence="2">
    <location>
        <begin position="92"/>
        <end position="194"/>
    </location>
</feature>
<dbReference type="Proteomes" id="UP000321926">
    <property type="component" value="Unassembled WGS sequence"/>
</dbReference>
<accession>A0A5C8JMP4</accession>
<evidence type="ECO:0000256" key="1">
    <source>
        <dbReference type="ARBA" id="ARBA00007734"/>
    </source>
</evidence>
<sequence>MFTFRYWKPALLGLCLVGTVNLCSQKAAEPDFVLKQYRSYPVPEQMTFAGEAVPLNIPDVAERLDRELQSNAYFHSNTILGLKRMSRHLPEIEASLREQGLPDDIKYVALAESLLGNVVSPAGAAGVWQLMPDTSRGYGIIINDEIDERYHLAKATVAAAAYFKTAKAKFGSWTNAAASYNRGMSGLQRALAAQHVSSYYDLYLNDETSRYLFRILALKEVLSNPDKYGFDTSRIKGYAPIKSRTVTVTESIKDLPQFALDNGTNYKTLRLYNPWLKDYKLTVTTARPSYELLLPAL</sequence>
<keyword evidence="4" id="KW-1185">Reference proteome</keyword>
<evidence type="ECO:0000313" key="3">
    <source>
        <dbReference type="EMBL" id="TXK37874.1"/>
    </source>
</evidence>